<dbReference type="GO" id="GO:0003682">
    <property type="term" value="F:chromatin binding"/>
    <property type="evidence" value="ECO:0007669"/>
    <property type="project" value="TreeGrafter"/>
</dbReference>
<evidence type="ECO:0000256" key="6">
    <source>
        <dbReference type="ARBA" id="ARBA00023163"/>
    </source>
</evidence>
<dbReference type="GO" id="GO:0045944">
    <property type="term" value="P:positive regulation of transcription by RNA polymerase II"/>
    <property type="evidence" value="ECO:0007669"/>
    <property type="project" value="TreeGrafter"/>
</dbReference>
<feature type="region of interest" description="Disordered" evidence="8">
    <location>
        <begin position="497"/>
        <end position="516"/>
    </location>
</feature>
<dbReference type="InterPro" id="IPR044867">
    <property type="entry name" value="DEUBAD_dom"/>
</dbReference>
<organism evidence="10 11">
    <name type="scientific">Oryzias melastigma</name>
    <name type="common">Marine medaka</name>
    <dbReference type="NCBI Taxonomy" id="30732"/>
    <lineage>
        <taxon>Eukaryota</taxon>
        <taxon>Metazoa</taxon>
        <taxon>Chordata</taxon>
        <taxon>Craniata</taxon>
        <taxon>Vertebrata</taxon>
        <taxon>Euteleostomi</taxon>
        <taxon>Actinopterygii</taxon>
        <taxon>Neopterygii</taxon>
        <taxon>Teleostei</taxon>
        <taxon>Neoteleostei</taxon>
        <taxon>Acanthomorphata</taxon>
        <taxon>Ovalentaria</taxon>
        <taxon>Atherinomorphae</taxon>
        <taxon>Beloniformes</taxon>
        <taxon>Adrianichthyidae</taxon>
        <taxon>Oryziinae</taxon>
        <taxon>Oryzias</taxon>
    </lineage>
</organism>
<evidence type="ECO:0000256" key="4">
    <source>
        <dbReference type="ARBA" id="ARBA00022833"/>
    </source>
</evidence>
<dbReference type="GO" id="GO:0009887">
    <property type="term" value="P:animal organ morphogenesis"/>
    <property type="evidence" value="ECO:0007669"/>
    <property type="project" value="TreeGrafter"/>
</dbReference>
<evidence type="ECO:0000259" key="9">
    <source>
        <dbReference type="PROSITE" id="PS51916"/>
    </source>
</evidence>
<evidence type="ECO:0000256" key="2">
    <source>
        <dbReference type="ARBA" id="ARBA00022723"/>
    </source>
</evidence>
<feature type="region of interest" description="Disordered" evidence="8">
    <location>
        <begin position="547"/>
        <end position="580"/>
    </location>
</feature>
<keyword evidence="3" id="KW-0863">Zinc-finger</keyword>
<evidence type="ECO:0000256" key="7">
    <source>
        <dbReference type="ARBA" id="ARBA00023242"/>
    </source>
</evidence>
<feature type="compositionally biased region" description="Polar residues" evidence="8">
    <location>
        <begin position="438"/>
        <end position="450"/>
    </location>
</feature>
<dbReference type="PROSITE" id="PS51916">
    <property type="entry name" value="DEUBAD"/>
    <property type="match status" value="1"/>
</dbReference>
<feature type="region of interest" description="Disordered" evidence="8">
    <location>
        <begin position="236"/>
        <end position="274"/>
    </location>
</feature>
<comment type="caution">
    <text evidence="10">The sequence shown here is derived from an EMBL/GenBank/DDBJ whole genome shotgun (WGS) entry which is preliminary data.</text>
</comment>
<evidence type="ECO:0000256" key="5">
    <source>
        <dbReference type="ARBA" id="ARBA00023015"/>
    </source>
</evidence>
<dbReference type="GO" id="GO:0008270">
    <property type="term" value="F:zinc ion binding"/>
    <property type="evidence" value="ECO:0007669"/>
    <property type="project" value="UniProtKB-KW"/>
</dbReference>
<dbReference type="Pfam" id="PF13919">
    <property type="entry name" value="ASXH"/>
    <property type="match status" value="1"/>
</dbReference>
<evidence type="ECO:0000256" key="8">
    <source>
        <dbReference type="SAM" id="MobiDB-lite"/>
    </source>
</evidence>
<keyword evidence="6" id="KW-0804">Transcription</keyword>
<dbReference type="GO" id="GO:0042975">
    <property type="term" value="F:peroxisome proliferator activated receptor binding"/>
    <property type="evidence" value="ECO:0007669"/>
    <property type="project" value="TreeGrafter"/>
</dbReference>
<dbReference type="InterPro" id="IPR024811">
    <property type="entry name" value="ASX/ASX-like"/>
</dbReference>
<sequence>MMPRVVLTPLKVNGEHVSSGPIKRNRGGVDVDFETPGSILVNTNIRALINVRTFSAFPAHSQQQLLQLLPEVDRQVGPDGTARLSSSALNNEFFTHASQSWKERLAEGEFTHEMQVRLRQEMEKEKKVEAWKEKFFEEYHGQKSGLTPEESLKLTVSEANEVAGSVLESDVSLVATGPKRRSVGRRRRDGRMRRRTRVDLRRRARRTLCKVSQALQSAEAAESSAALDITAVSIDSPVGRQHSGGRRRWCSRPTVPSSSQLRRPPRSRSPSHLKPSWRLLRLRLPAAAPVRPPPAPTRNRKLQLSFSPKKSHLYWPPPPPRRHPPPHRLLHHLRLQPHHPTGRERLHRVWTRPPPLPHRPPVQPFRLIPWTMQPPWSLPSPEALRPAAARAARPPARPPPTCSVASRRGRQNEPEALPSLSRERGHDSTAVSPFVPQLTVSVQRSHSQQPKNRRCHPSGFNYQGSNLHGSKGIPHTRSARGSCPPARARGALGLGGHELWQTSKPEPSKPEPRGRPLLLLRPLARGQGRPVSGCGLLLGYRIATVNDEDESTPDPPSLGEGGRKEAETRGRRPAKRRSRNHLQTLIHLEHNYSFSM</sequence>
<proteinExistence type="predicted"/>
<accession>A0A834L3B5</accession>
<reference evidence="10" key="1">
    <citation type="journal article" name="BMC Genomics">
        <title>Long-read sequencing and de novo genome assembly of marine medaka (Oryzias melastigma).</title>
        <authorList>
            <person name="Liang P."/>
            <person name="Saqib H.S.A."/>
            <person name="Ni X."/>
            <person name="Shen Y."/>
        </authorList>
    </citation>
    <scope>NUCLEOTIDE SEQUENCE</scope>
    <source>
        <strain evidence="10">Bigg-433</strain>
    </source>
</reference>
<keyword evidence="5" id="KW-0805">Transcription regulation</keyword>
<dbReference type="Proteomes" id="UP000646548">
    <property type="component" value="Unassembled WGS sequence"/>
</dbReference>
<comment type="subcellular location">
    <subcellularLocation>
        <location evidence="1">Nucleus</location>
    </subcellularLocation>
</comment>
<feature type="compositionally biased region" description="Basic and acidic residues" evidence="8">
    <location>
        <begin position="561"/>
        <end position="570"/>
    </location>
</feature>
<keyword evidence="7" id="KW-0539">Nucleus</keyword>
<evidence type="ECO:0000313" key="10">
    <source>
        <dbReference type="EMBL" id="KAF6739854.1"/>
    </source>
</evidence>
<dbReference type="PANTHER" id="PTHR13578">
    <property type="entry name" value="ADDITIONAL SEX COMBS LIKE PROTEIN ASXL"/>
    <property type="match status" value="1"/>
</dbReference>
<name>A0A834L3B5_ORYME</name>
<feature type="compositionally biased region" description="Low complexity" evidence="8">
    <location>
        <begin position="385"/>
        <end position="394"/>
    </location>
</feature>
<dbReference type="AlphaFoldDB" id="A0A834L3B5"/>
<dbReference type="EMBL" id="WKFB01000003">
    <property type="protein sequence ID" value="KAF6739854.1"/>
    <property type="molecule type" value="Genomic_DNA"/>
</dbReference>
<keyword evidence="2" id="KW-0479">Metal-binding</keyword>
<feature type="compositionally biased region" description="Basic residues" evidence="8">
    <location>
        <begin position="571"/>
        <end position="580"/>
    </location>
</feature>
<evidence type="ECO:0000256" key="1">
    <source>
        <dbReference type="ARBA" id="ARBA00004123"/>
    </source>
</evidence>
<keyword evidence="4" id="KW-0862">Zinc</keyword>
<gene>
    <name evidence="10" type="ORF">FQA47_016148</name>
</gene>
<dbReference type="GO" id="GO:0035517">
    <property type="term" value="C:PR-DUB complex"/>
    <property type="evidence" value="ECO:0007669"/>
    <property type="project" value="TreeGrafter"/>
</dbReference>
<feature type="region of interest" description="Disordered" evidence="8">
    <location>
        <begin position="288"/>
        <end position="323"/>
    </location>
</feature>
<dbReference type="PANTHER" id="PTHR13578:SF19">
    <property type="entry name" value="POLYCOMB GROUP PROTEIN ASXL1"/>
    <property type="match status" value="1"/>
</dbReference>
<feature type="domain" description="DEUBAD" evidence="9">
    <location>
        <begin position="36"/>
        <end position="145"/>
    </location>
</feature>
<feature type="region of interest" description="Disordered" evidence="8">
    <location>
        <begin position="381"/>
        <end position="491"/>
    </location>
</feature>
<protein>
    <submittedName>
        <fullName evidence="10">Putative Polycomb group protein ASXL1</fullName>
    </submittedName>
</protein>
<evidence type="ECO:0000313" key="11">
    <source>
        <dbReference type="Proteomes" id="UP000646548"/>
    </source>
</evidence>
<dbReference type="InterPro" id="IPR028020">
    <property type="entry name" value="ASX_DEUBAD_dom"/>
</dbReference>
<evidence type="ECO:0000256" key="3">
    <source>
        <dbReference type="ARBA" id="ARBA00022771"/>
    </source>
</evidence>